<organism evidence="1">
    <name type="scientific">Trypanosoma vivax (strain Y486)</name>
    <dbReference type="NCBI Taxonomy" id="1055687"/>
    <lineage>
        <taxon>Eukaryota</taxon>
        <taxon>Discoba</taxon>
        <taxon>Euglenozoa</taxon>
        <taxon>Kinetoplastea</taxon>
        <taxon>Metakinetoplastina</taxon>
        <taxon>Trypanosomatida</taxon>
        <taxon>Trypanosomatidae</taxon>
        <taxon>Trypanosoma</taxon>
        <taxon>Duttonella</taxon>
    </lineage>
</organism>
<dbReference type="EMBL" id="HE573019">
    <property type="protein sequence ID" value="CCC47020.1"/>
    <property type="molecule type" value="Genomic_DNA"/>
</dbReference>
<name>G0TSU2_TRYVY</name>
<gene>
    <name evidence="1" type="ORF">TVY486_0302070</name>
</gene>
<sequence>AFGDLPSLLRLVGRCCQDGYLLAARCPFATPSALRDAWAWELLQRIRQLALERAQLQESSDGPPHCVCLQAAELRQLAHSIEKSGDAFFSGGSDTVGTNQILTAAIRRFPHFMEWHGADAVRVAMPEAAVPAGLIDFVHAYVCPLLRDGKDTTVAEIDSRLGWSCGYFDIHPVGVRAVRGVASAASLAGVLMRYREAFTESRIVLHHRSQTNESRLELDESVVVRPNTSVYRSPEDMLLEVNGLCVAKTGEPHLIPLERPVSLFELIAEEQELWPRSPYLCRTSSSLEGVEHEVKEKTETVVGVREEQERWRVLPLLESSDPKDWPAELDNGGDILVWCEV</sequence>
<dbReference type="VEuPathDB" id="TriTrypDB:TvY486_0302070"/>
<protein>
    <submittedName>
        <fullName evidence="1">Uncharacterized protein</fullName>
    </submittedName>
</protein>
<accession>G0TSU2</accession>
<dbReference type="AlphaFoldDB" id="G0TSU2"/>
<reference evidence="1" key="1">
    <citation type="journal article" date="2012" name="Proc. Natl. Acad. Sci. U.S.A.">
        <title>Antigenic diversity is generated by distinct evolutionary mechanisms in African trypanosome species.</title>
        <authorList>
            <person name="Jackson A.P."/>
            <person name="Berry A."/>
            <person name="Aslett M."/>
            <person name="Allison H.C."/>
            <person name="Burton P."/>
            <person name="Vavrova-Anderson J."/>
            <person name="Brown R."/>
            <person name="Browne H."/>
            <person name="Corton N."/>
            <person name="Hauser H."/>
            <person name="Gamble J."/>
            <person name="Gilderthorp R."/>
            <person name="Marcello L."/>
            <person name="McQuillan J."/>
            <person name="Otto T.D."/>
            <person name="Quail M.A."/>
            <person name="Sanders M.J."/>
            <person name="van Tonder A."/>
            <person name="Ginger M.L."/>
            <person name="Field M.C."/>
            <person name="Barry J.D."/>
            <person name="Hertz-Fowler C."/>
            <person name="Berriman M."/>
        </authorList>
    </citation>
    <scope>NUCLEOTIDE SEQUENCE</scope>
    <source>
        <strain evidence="1">Y486</strain>
    </source>
</reference>
<proteinExistence type="predicted"/>
<feature type="non-terminal residue" evidence="1">
    <location>
        <position position="1"/>
    </location>
</feature>
<evidence type="ECO:0000313" key="1">
    <source>
        <dbReference type="EMBL" id="CCC47020.1"/>
    </source>
</evidence>